<evidence type="ECO:0000313" key="2">
    <source>
        <dbReference type="Proteomes" id="UP001143856"/>
    </source>
</evidence>
<gene>
    <name evidence="1" type="ORF">NUW58_g42</name>
</gene>
<organism evidence="1 2">
    <name type="scientific">Xylaria curta</name>
    <dbReference type="NCBI Taxonomy" id="42375"/>
    <lineage>
        <taxon>Eukaryota</taxon>
        <taxon>Fungi</taxon>
        <taxon>Dikarya</taxon>
        <taxon>Ascomycota</taxon>
        <taxon>Pezizomycotina</taxon>
        <taxon>Sordariomycetes</taxon>
        <taxon>Xylariomycetidae</taxon>
        <taxon>Xylariales</taxon>
        <taxon>Xylariaceae</taxon>
        <taxon>Xylaria</taxon>
    </lineage>
</organism>
<dbReference type="Proteomes" id="UP001143856">
    <property type="component" value="Unassembled WGS sequence"/>
</dbReference>
<proteinExistence type="predicted"/>
<accession>A0ACC1PQQ4</accession>
<reference evidence="1" key="1">
    <citation type="submission" date="2022-10" db="EMBL/GenBank/DDBJ databases">
        <title>Genome Sequence of Xylaria curta.</title>
        <authorList>
            <person name="Buettner E."/>
        </authorList>
    </citation>
    <scope>NUCLEOTIDE SEQUENCE</scope>
    <source>
        <strain evidence="1">Babe10</strain>
    </source>
</reference>
<name>A0ACC1PQQ4_9PEZI</name>
<sequence>MPQDNAEIVHAFVIRRPLKGSPIQADLAAHSAVLLIDENGKTLIAGRLGNPHESEFRDVSYEVIETNCERKYEKIMTDDGQMWTKQLIGKKVPRIVTKDQVKEFMVALSHATVYDARTSNCHHAQEELRRWLGLEIPAPRPLTAFTTMFTPSTRDYTHQPPGVSLGLKALPHLAGDGTNSVPSAHVGVSQGHSVLAGRNSITQQPDLPYLDLAHYTSAQAAQGHTEIPKRDPALSSLSYLDLSLDTSTRRHLLNSSANPALNPGGSYSTPRFAPGHTKMVAGAVSDLNKGPWDEGRVARVIGVTAAGAGLYVATGGAVLACPTATGAAVGVFHINAHAEELRSFFVAHKGQKNVRVVDVGTTDFADFGKLAIWMTGEMEKHILNPELREWIMPDFSITNRKDLVTASILMMGSMQKYFSYEMTLLCGIPSVTLLGDRGDWVKIRRRLKFLPRLGEEPSQFASLLRPIHDYFIRSFDNPAGPEVLSFWSRIADQPGGSGPLYLSSWITGFYF</sequence>
<protein>
    <submittedName>
        <fullName evidence="1">Uncharacterized protein</fullName>
    </submittedName>
</protein>
<dbReference type="EMBL" id="JAPDGR010000004">
    <property type="protein sequence ID" value="KAJ2999268.1"/>
    <property type="molecule type" value="Genomic_DNA"/>
</dbReference>
<evidence type="ECO:0000313" key="1">
    <source>
        <dbReference type="EMBL" id="KAJ2999268.1"/>
    </source>
</evidence>
<keyword evidence="2" id="KW-1185">Reference proteome</keyword>
<comment type="caution">
    <text evidence="1">The sequence shown here is derived from an EMBL/GenBank/DDBJ whole genome shotgun (WGS) entry which is preliminary data.</text>
</comment>